<dbReference type="GO" id="GO:0090529">
    <property type="term" value="P:cell septum assembly"/>
    <property type="evidence" value="ECO:0007669"/>
    <property type="project" value="InterPro"/>
</dbReference>
<dbReference type="Pfam" id="PF04472">
    <property type="entry name" value="SepF"/>
    <property type="match status" value="1"/>
</dbReference>
<reference evidence="2" key="1">
    <citation type="submission" date="2014-10" db="EMBL/GenBank/DDBJ databases">
        <authorList>
            <person name="Seo M.-J."/>
            <person name="Seok Y.J."/>
            <person name="Cha I.-T."/>
        </authorList>
    </citation>
    <scope>NUCLEOTIDE SEQUENCE</scope>
    <source>
        <strain evidence="2">MSRO</strain>
    </source>
</reference>
<evidence type="ECO:0000313" key="3">
    <source>
        <dbReference type="EMBL" id="RUP77461.1"/>
    </source>
</evidence>
<gene>
    <name evidence="2" type="primary">sepF</name>
    <name evidence="3" type="ORF">D6D54_02510</name>
    <name evidence="2" type="ORF">SMSRO_SF009110</name>
</gene>
<dbReference type="Proteomes" id="UP000274545">
    <property type="component" value="Unassembled WGS sequence"/>
</dbReference>
<dbReference type="STRING" id="2138.SMSRO_v1c08760"/>
<reference evidence="2" key="3">
    <citation type="submission" date="2017-11" db="EMBL/GenBank/DDBJ databases">
        <title>Cell-free culture of the endosymbiotic bacteria Spiroplasma poulsonii highlights bacterial genes involved in host-symbiont interactions.</title>
        <authorList>
            <person name="Masson F."/>
            <person name="Calderon Copete S.P."/>
            <person name="Schupfer F."/>
            <person name="Garcia-Arraez G."/>
            <person name="Lemaitre B."/>
        </authorList>
    </citation>
    <scope>NUCLEOTIDE SEQUENCE</scope>
    <source>
        <strain evidence="2">MSRO</strain>
    </source>
</reference>
<evidence type="ECO:0000313" key="5">
    <source>
        <dbReference type="Proteomes" id="UP000274545"/>
    </source>
</evidence>
<comment type="caution">
    <text evidence="2">The sequence shown here is derived from an EMBL/GenBank/DDBJ whole genome shotgun (WGS) entry which is preliminary data.</text>
</comment>
<keyword evidence="2" id="KW-0132">Cell division</keyword>
<dbReference type="Gene3D" id="3.30.110.150">
    <property type="entry name" value="SepF-like protein"/>
    <property type="match status" value="1"/>
</dbReference>
<keyword evidence="4" id="KW-1185">Reference proteome</keyword>
<evidence type="ECO:0000313" key="4">
    <source>
        <dbReference type="Proteomes" id="UP000031565"/>
    </source>
</evidence>
<name>A0A2P6FCD1_9MOLU</name>
<evidence type="ECO:0000256" key="1">
    <source>
        <dbReference type="SAM" id="MobiDB-lite"/>
    </source>
</evidence>
<dbReference type="EMBL" id="JTLV02000001">
    <property type="protein sequence ID" value="PQM31111.1"/>
    <property type="molecule type" value="Genomic_DNA"/>
</dbReference>
<dbReference type="InterPro" id="IPR038594">
    <property type="entry name" value="SepF-like_sf"/>
</dbReference>
<proteinExistence type="predicted"/>
<keyword evidence="2" id="KW-0131">Cell cycle</keyword>
<sequence>MSIFKKKPKSIYDSQPRIDFNDTAVEPIVQTDRKEDNTPQAPTVPFQKVTFDASEPVPNVATSDETSSTISTGFVADSYNDAPKMADLLLSKGQLVVHLEKLSKEERIRLLDFMAGVMYAFDGDVQKLEHKTYQFMIRKDA</sequence>
<reference evidence="2 4" key="2">
    <citation type="journal article" date="2015" name="MBio">
        <title>Genome sequence of the Drosophila melanogaster male-killing Spiroplasma strain MSRO endosymbiont.</title>
        <authorList>
            <person name="Paredes J.C."/>
            <person name="Herren J.K."/>
            <person name="Schupfer F."/>
            <person name="Marin R."/>
            <person name="Claverol S."/>
            <person name="Kuo C.H."/>
            <person name="Lemaitre B."/>
            <person name="Beven L."/>
        </authorList>
    </citation>
    <scope>NUCLEOTIDE SEQUENCE [LARGE SCALE GENOMIC DNA]</scope>
    <source>
        <strain evidence="2 4">MSRO</strain>
    </source>
</reference>
<dbReference type="EMBL" id="RAHC01000002">
    <property type="protein sequence ID" value="RUP77461.1"/>
    <property type="molecule type" value="Genomic_DNA"/>
</dbReference>
<reference evidence="3 5" key="4">
    <citation type="journal article" date="2019" name="Genome Biol. Evol.">
        <title>Toxin and genome evolution in a Drosophila defensive symbiosis.</title>
        <authorList>
            <person name="Ballinger M.J."/>
            <person name="Gawryluk R.M."/>
            <person name="Perlman S.J."/>
        </authorList>
    </citation>
    <scope>NUCLEOTIDE SEQUENCE [LARGE SCALE GENOMIC DNA]</scope>
    <source>
        <strain evidence="3">SNeo</strain>
        <strain evidence="5">sNeo</strain>
    </source>
</reference>
<dbReference type="InterPro" id="IPR007561">
    <property type="entry name" value="Cell_div_SepF/SepF-rel"/>
</dbReference>
<dbReference type="AlphaFoldDB" id="A0A2P6FCD1"/>
<accession>A0A2P6FCD1</accession>
<dbReference type="OrthoDB" id="389747at2"/>
<organism evidence="2 4">
    <name type="scientific">Spiroplasma poulsonii</name>
    <dbReference type="NCBI Taxonomy" id="2138"/>
    <lineage>
        <taxon>Bacteria</taxon>
        <taxon>Bacillati</taxon>
        <taxon>Mycoplasmatota</taxon>
        <taxon>Mollicutes</taxon>
        <taxon>Entomoplasmatales</taxon>
        <taxon>Spiroplasmataceae</taxon>
        <taxon>Spiroplasma</taxon>
    </lineage>
</organism>
<evidence type="ECO:0000313" key="2">
    <source>
        <dbReference type="EMBL" id="PQM31111.1"/>
    </source>
</evidence>
<feature type="region of interest" description="Disordered" evidence="1">
    <location>
        <begin position="22"/>
        <end position="47"/>
    </location>
</feature>
<dbReference type="Proteomes" id="UP000031565">
    <property type="component" value="Unassembled WGS sequence"/>
</dbReference>
<protein>
    <submittedName>
        <fullName evidence="2">Cell division protein SepF</fullName>
    </submittedName>
</protein>
<dbReference type="RefSeq" id="WP_040093252.1">
    <property type="nucleotide sequence ID" value="NZ_CM020866.1"/>
</dbReference>